<dbReference type="GeneID" id="81442733"/>
<dbReference type="EMBL" id="JAPZBS010000008">
    <property type="protein sequence ID" value="KAJ5364928.1"/>
    <property type="molecule type" value="Genomic_DNA"/>
</dbReference>
<proteinExistence type="predicted"/>
<protein>
    <submittedName>
        <fullName evidence="1">Uncharacterized protein</fullName>
    </submittedName>
</protein>
<comment type="caution">
    <text evidence="1">The sequence shown here is derived from an EMBL/GenBank/DDBJ whole genome shotgun (WGS) entry which is preliminary data.</text>
</comment>
<accession>A0A9W9V131</accession>
<dbReference type="Proteomes" id="UP001147782">
    <property type="component" value="Unassembled WGS sequence"/>
</dbReference>
<reference evidence="1" key="1">
    <citation type="submission" date="2022-11" db="EMBL/GenBank/DDBJ databases">
        <authorList>
            <person name="Petersen C."/>
        </authorList>
    </citation>
    <scope>NUCLEOTIDE SEQUENCE</scope>
    <source>
        <strain evidence="1">IBT 29864</strain>
    </source>
</reference>
<reference evidence="1" key="2">
    <citation type="journal article" date="2023" name="IMA Fungus">
        <title>Comparative genomic study of the Penicillium genus elucidates a diverse pangenome and 15 lateral gene transfer events.</title>
        <authorList>
            <person name="Petersen C."/>
            <person name="Sorensen T."/>
            <person name="Nielsen M.R."/>
            <person name="Sondergaard T.E."/>
            <person name="Sorensen J.L."/>
            <person name="Fitzpatrick D.A."/>
            <person name="Frisvad J.C."/>
            <person name="Nielsen K.L."/>
        </authorList>
    </citation>
    <scope>NUCLEOTIDE SEQUENCE</scope>
    <source>
        <strain evidence="1">IBT 29864</strain>
    </source>
</reference>
<dbReference type="RefSeq" id="XP_056552554.1">
    <property type="nucleotide sequence ID" value="XM_056703554.1"/>
</dbReference>
<dbReference type="AlphaFoldDB" id="A0A9W9V131"/>
<evidence type="ECO:0000313" key="1">
    <source>
        <dbReference type="EMBL" id="KAJ5364928.1"/>
    </source>
</evidence>
<name>A0A9W9V131_9EURO</name>
<keyword evidence="2" id="KW-1185">Reference proteome</keyword>
<organism evidence="1 2">
    <name type="scientific">Penicillium cataractarum</name>
    <dbReference type="NCBI Taxonomy" id="2100454"/>
    <lineage>
        <taxon>Eukaryota</taxon>
        <taxon>Fungi</taxon>
        <taxon>Dikarya</taxon>
        <taxon>Ascomycota</taxon>
        <taxon>Pezizomycotina</taxon>
        <taxon>Eurotiomycetes</taxon>
        <taxon>Eurotiomycetidae</taxon>
        <taxon>Eurotiales</taxon>
        <taxon>Aspergillaceae</taxon>
        <taxon>Penicillium</taxon>
    </lineage>
</organism>
<gene>
    <name evidence="1" type="ORF">N7496_010641</name>
</gene>
<evidence type="ECO:0000313" key="2">
    <source>
        <dbReference type="Proteomes" id="UP001147782"/>
    </source>
</evidence>
<dbReference type="OrthoDB" id="9997739at2759"/>
<sequence>MVLKYHSLMESGVVLVSVGKDQKRFLIHSELASSFPSEILQPPTAEEIDEVVFGRCSNFTLCEERTGDIVTLFKFAFENVDSEEFESIGDIKFEGMGDIKGDYTIFFYSPTL</sequence>